<dbReference type="AlphaFoldDB" id="A0A6N7S3W4"/>
<evidence type="ECO:0000256" key="3">
    <source>
        <dbReference type="ARBA" id="ARBA00023014"/>
    </source>
</evidence>
<evidence type="ECO:0000313" key="5">
    <source>
        <dbReference type="EMBL" id="MSA88006.1"/>
    </source>
</evidence>
<evidence type="ECO:0000256" key="1">
    <source>
        <dbReference type="ARBA" id="ARBA00022723"/>
    </source>
</evidence>
<feature type="domain" description="4Fe-4S ferredoxin-type" evidence="4">
    <location>
        <begin position="312"/>
        <end position="341"/>
    </location>
</feature>
<dbReference type="Gene3D" id="3.30.70.20">
    <property type="match status" value="1"/>
</dbReference>
<dbReference type="InterPro" id="IPR017896">
    <property type="entry name" value="4Fe4S_Fe-S-bd"/>
</dbReference>
<name>A0A6N7S3W4_9FIRM</name>
<dbReference type="EMBL" id="WKPI01000001">
    <property type="protein sequence ID" value="MSC31802.1"/>
    <property type="molecule type" value="Genomic_DNA"/>
</dbReference>
<reference evidence="7 8" key="1">
    <citation type="journal article" date="2019" name="Nat. Med.">
        <title>A library of human gut bacterial isolates paired with longitudinal multiomics data enables mechanistic microbiome research.</title>
        <authorList>
            <person name="Poyet M."/>
            <person name="Groussin M."/>
            <person name="Gibbons S.M."/>
            <person name="Avila-Pacheco J."/>
            <person name="Jiang X."/>
            <person name="Kearney S.M."/>
            <person name="Perrotta A.R."/>
            <person name="Berdy B."/>
            <person name="Zhao S."/>
            <person name="Lieberman T.D."/>
            <person name="Swanson P.K."/>
            <person name="Smith M."/>
            <person name="Roesemann S."/>
            <person name="Alexander J.E."/>
            <person name="Rich S.A."/>
            <person name="Livny J."/>
            <person name="Vlamakis H."/>
            <person name="Clish C."/>
            <person name="Bullock K."/>
            <person name="Deik A."/>
            <person name="Scott J."/>
            <person name="Pierce K.A."/>
            <person name="Xavier R.J."/>
            <person name="Alm E.J."/>
        </authorList>
    </citation>
    <scope>NUCLEOTIDE SEQUENCE [LARGE SCALE GENOMIC DNA]</scope>
    <source>
        <strain evidence="5 7">BIOML-A4</strain>
        <strain evidence="6 8">BIOML-A5</strain>
    </source>
</reference>
<feature type="domain" description="4Fe-4S ferredoxin-type" evidence="4">
    <location>
        <begin position="342"/>
        <end position="369"/>
    </location>
</feature>
<dbReference type="InterPro" id="IPR007160">
    <property type="entry name" value="DUF362"/>
</dbReference>
<comment type="caution">
    <text evidence="5">The sequence shown here is derived from an EMBL/GenBank/DDBJ whole genome shotgun (WGS) entry which is preliminary data.</text>
</comment>
<keyword evidence="8" id="KW-1185">Reference proteome</keyword>
<dbReference type="PROSITE" id="PS00198">
    <property type="entry name" value="4FE4S_FER_1"/>
    <property type="match status" value="2"/>
</dbReference>
<gene>
    <name evidence="6" type="ORF">GKD88_01505</name>
    <name evidence="5" type="ORF">GKE08_01495</name>
</gene>
<organism evidence="5 7">
    <name type="scientific">Holdemania massiliensis</name>
    <dbReference type="NCBI Taxonomy" id="1468449"/>
    <lineage>
        <taxon>Bacteria</taxon>
        <taxon>Bacillati</taxon>
        <taxon>Bacillota</taxon>
        <taxon>Erysipelotrichia</taxon>
        <taxon>Erysipelotrichales</taxon>
        <taxon>Erysipelotrichaceae</taxon>
        <taxon>Holdemania</taxon>
    </lineage>
</organism>
<sequence>MKAKEKVAAVRCASYDENQVERQLSRLMEAIDAAALIKPGMKVLIKPNLLSAKNPEEFTTTHPEVLRALVRYVQRHGAQVMLADSPAGRFTLDSLRLVYQKTGLKALAEQENCQLNESLDNVESELKMGSEAVPILKCVADADLIIDCCKFKSHSYTLTSGAVKNMFGVIPGLVKAEMHARFPKRAHFCRFLCQLAAMVKPQLCIMDAIEGMQGNGPSGGDRYDGQRLLAARDPFVLDYGALKLFGLDPNQMPIHHAACVLGLVDPQNLELCALEESWEALSRHDFRLPETVKGLIQLIPSPVEALRHVFAPYPKPDLKRCVGCGECLRDCPVHAITLVNQKAVIDRRRCIRCYCCQEVCPIHVVQLKR</sequence>
<proteinExistence type="predicted"/>
<dbReference type="PROSITE" id="PS51379">
    <property type="entry name" value="4FE4S_FER_2"/>
    <property type="match status" value="2"/>
</dbReference>
<dbReference type="EMBL" id="WKPJ01000001">
    <property type="protein sequence ID" value="MSA88006.1"/>
    <property type="molecule type" value="Genomic_DNA"/>
</dbReference>
<evidence type="ECO:0000259" key="4">
    <source>
        <dbReference type="PROSITE" id="PS51379"/>
    </source>
</evidence>
<dbReference type="GO" id="GO:0051536">
    <property type="term" value="F:iron-sulfur cluster binding"/>
    <property type="evidence" value="ECO:0007669"/>
    <property type="project" value="UniProtKB-KW"/>
</dbReference>
<keyword evidence="2" id="KW-0408">Iron</keyword>
<dbReference type="GO" id="GO:0046872">
    <property type="term" value="F:metal ion binding"/>
    <property type="evidence" value="ECO:0007669"/>
    <property type="project" value="UniProtKB-KW"/>
</dbReference>
<keyword evidence="3" id="KW-0411">Iron-sulfur</keyword>
<evidence type="ECO:0000256" key="2">
    <source>
        <dbReference type="ARBA" id="ARBA00023004"/>
    </source>
</evidence>
<dbReference type="Proteomes" id="UP000433575">
    <property type="component" value="Unassembled WGS sequence"/>
</dbReference>
<evidence type="ECO:0000313" key="8">
    <source>
        <dbReference type="Proteomes" id="UP000480929"/>
    </source>
</evidence>
<evidence type="ECO:0000313" key="7">
    <source>
        <dbReference type="Proteomes" id="UP000433575"/>
    </source>
</evidence>
<evidence type="ECO:0000313" key="6">
    <source>
        <dbReference type="EMBL" id="MSC31802.1"/>
    </source>
</evidence>
<dbReference type="Pfam" id="PF13237">
    <property type="entry name" value="Fer4_10"/>
    <property type="match status" value="1"/>
</dbReference>
<keyword evidence="1" id="KW-0479">Metal-binding</keyword>
<dbReference type="RefSeq" id="WP_154237645.1">
    <property type="nucleotide sequence ID" value="NZ_CALJPI010000163.1"/>
</dbReference>
<protein>
    <submittedName>
        <fullName evidence="5">DUF362 domain-containing protein</fullName>
    </submittedName>
</protein>
<dbReference type="Gene3D" id="3.40.50.11440">
    <property type="match status" value="1"/>
</dbReference>
<accession>A0A6N7S3W4</accession>
<dbReference type="Proteomes" id="UP000480929">
    <property type="component" value="Unassembled WGS sequence"/>
</dbReference>
<dbReference type="InterPro" id="IPR017900">
    <property type="entry name" value="4Fe4S_Fe_S_CS"/>
</dbReference>
<dbReference type="Pfam" id="PF04015">
    <property type="entry name" value="DUF362"/>
    <property type="match status" value="1"/>
</dbReference>
<dbReference type="SUPFAM" id="SSF54862">
    <property type="entry name" value="4Fe-4S ferredoxins"/>
    <property type="match status" value="1"/>
</dbReference>
<dbReference type="OrthoDB" id="9807879at2"/>